<dbReference type="EMBL" id="AE000666">
    <property type="protein sequence ID" value="AAB84937.1"/>
    <property type="molecule type" value="Genomic_DNA"/>
</dbReference>
<feature type="transmembrane region" description="Helical" evidence="1">
    <location>
        <begin position="38"/>
        <end position="61"/>
    </location>
</feature>
<dbReference type="STRING" id="187420.MTH_431"/>
<keyword evidence="3" id="KW-1185">Reference proteome</keyword>
<proteinExistence type="predicted"/>
<keyword evidence="1" id="KW-0472">Membrane</keyword>
<feature type="transmembrane region" description="Helical" evidence="1">
    <location>
        <begin position="6"/>
        <end position="26"/>
    </location>
</feature>
<evidence type="ECO:0000313" key="3">
    <source>
        <dbReference type="Proteomes" id="UP000005223"/>
    </source>
</evidence>
<evidence type="ECO:0000256" key="1">
    <source>
        <dbReference type="SAM" id="Phobius"/>
    </source>
</evidence>
<dbReference type="InParanoid" id="O26531"/>
<dbReference type="PATRIC" id="fig|187420.15.peg.401"/>
<keyword evidence="1" id="KW-0812">Transmembrane</keyword>
<dbReference type="KEGG" id="mth:MTH_431"/>
<accession>O26531</accession>
<dbReference type="HOGENOM" id="CLU_064025_0_0_2"/>
<dbReference type="AlphaFoldDB" id="O26531"/>
<dbReference type="EnsemblBacteria" id="AAB84937">
    <property type="protein sequence ID" value="AAB84937"/>
    <property type="gene ID" value="MTH_431"/>
</dbReference>
<keyword evidence="1" id="KW-1133">Transmembrane helix</keyword>
<gene>
    <name evidence="2" type="ordered locus">MTH_431</name>
</gene>
<name>O26531_METTH</name>
<protein>
    <submittedName>
        <fullName evidence="2">Uncharacterized protein</fullName>
    </submittedName>
</protein>
<organism evidence="2 3">
    <name type="scientific">Methanothermobacter thermautotrophicus (strain ATCC 29096 / DSM 1053 / JCM 10044 / NBRC 100330 / Delta H)</name>
    <name type="common">Methanobacterium thermoautotrophicum</name>
    <dbReference type="NCBI Taxonomy" id="187420"/>
    <lineage>
        <taxon>Archaea</taxon>
        <taxon>Methanobacteriati</taxon>
        <taxon>Methanobacteriota</taxon>
        <taxon>Methanomada group</taxon>
        <taxon>Methanobacteria</taxon>
        <taxon>Methanobacteriales</taxon>
        <taxon>Methanobacteriaceae</taxon>
        <taxon>Methanothermobacter</taxon>
    </lineage>
</organism>
<feature type="transmembrane region" description="Helical" evidence="1">
    <location>
        <begin position="233"/>
        <end position="258"/>
    </location>
</feature>
<sequence length="268" mass="29201">MNTMDVLGVTVMLALFILLLAFIFSTGLMTPIIGKKNLLFVVFIGFIAGTVGGAFLISPVYDEIPEIARGVYISTEGGTENVTADVSTATDIMKLTEELAAQEGVVDVHSEGIVIRTDRFSENRKRIIEEKVSIIDSNITSGKVYTNGTIILQVKKGYNPVKALENLAEWLMYTGGIKTRYSTVHLVVEVKPQNVDQVVSYLQAREIVVTGVKGPAEEKVAALKRSLPDKSNIVLFCGVLGMLTGLAGVFIDSIFGFVRGIYQRYRGV</sequence>
<evidence type="ECO:0000313" key="2">
    <source>
        <dbReference type="EMBL" id="AAB84937.1"/>
    </source>
</evidence>
<dbReference type="PIR" id="C69156">
    <property type="entry name" value="C69156"/>
</dbReference>
<dbReference type="Proteomes" id="UP000005223">
    <property type="component" value="Chromosome"/>
</dbReference>
<reference evidence="2 3" key="1">
    <citation type="journal article" date="1997" name="J. Bacteriol.">
        <title>Complete genome sequence of Methanobacterium thermoautotrophicum deltaH: functional analysis and comparative genomics.</title>
        <authorList>
            <person name="Smith D.R."/>
            <person name="Doucette-Stamm L.A."/>
            <person name="Deloughery C."/>
            <person name="Lee H.-M."/>
            <person name="Dubois J."/>
            <person name="Aldredge T."/>
            <person name="Bashirzadeh R."/>
            <person name="Blakely D."/>
            <person name="Cook R."/>
            <person name="Gilbert K."/>
            <person name="Harrison D."/>
            <person name="Hoang L."/>
            <person name="Keagle P."/>
            <person name="Lumm W."/>
            <person name="Pothier B."/>
            <person name="Qiu D."/>
            <person name="Spadafora R."/>
            <person name="Vicare R."/>
            <person name="Wang Y."/>
            <person name="Wierzbowski J."/>
            <person name="Gibson R."/>
            <person name="Jiwani N."/>
            <person name="Caruso A."/>
            <person name="Bush D."/>
            <person name="Safer H."/>
            <person name="Patwell D."/>
            <person name="Prabhakar S."/>
            <person name="McDougall S."/>
            <person name="Shimer G."/>
            <person name="Goyal A."/>
            <person name="Pietrovski S."/>
            <person name="Church G.M."/>
            <person name="Daniels C.J."/>
            <person name="Mao J.-i."/>
            <person name="Rice P."/>
            <person name="Nolling J."/>
            <person name="Reeve J.N."/>
        </authorList>
    </citation>
    <scope>NUCLEOTIDE SEQUENCE [LARGE SCALE GENOMIC DNA]</scope>
    <source>
        <strain evidence="3">ATCC 29096 / DSM 1053 / JCM 10044 / NBRC 100330 / Delta H</strain>
    </source>
</reference>
<dbReference type="PaxDb" id="187420-MTH_431"/>